<evidence type="ECO:0000259" key="1">
    <source>
        <dbReference type="Pfam" id="PF21834"/>
    </source>
</evidence>
<accession>A0ABQ4QRF6</accession>
<dbReference type="EMBL" id="BPQH01000002">
    <property type="protein sequence ID" value="GJD47895.1"/>
    <property type="molecule type" value="Genomic_DNA"/>
</dbReference>
<gene>
    <name evidence="2" type="ORF">OPKNFCMD_0607</name>
</gene>
<dbReference type="Proteomes" id="UP001055167">
    <property type="component" value="Unassembled WGS sequence"/>
</dbReference>
<comment type="caution">
    <text evidence="2">The sequence shown here is derived from an EMBL/GenBank/DDBJ whole genome shotgun (WGS) entry which is preliminary data.</text>
</comment>
<proteinExistence type="predicted"/>
<feature type="domain" description="DUF6894" evidence="1">
    <location>
        <begin position="3"/>
        <end position="71"/>
    </location>
</feature>
<sequence length="81" mass="9027">MPRYFFDIHDGSEQFDAEGVECATIEAACKQAKQVLPEIALHELSADGDRKAYTVLVRDEQDSPIYSATLTFVGLVLKRHA</sequence>
<evidence type="ECO:0000313" key="3">
    <source>
        <dbReference type="Proteomes" id="UP001055167"/>
    </source>
</evidence>
<reference evidence="2" key="2">
    <citation type="submission" date="2021-08" db="EMBL/GenBank/DDBJ databases">
        <authorList>
            <person name="Tani A."/>
            <person name="Ola A."/>
            <person name="Ogura Y."/>
            <person name="Katsura K."/>
            <person name="Hayashi T."/>
        </authorList>
    </citation>
    <scope>NUCLEOTIDE SEQUENCE</scope>
    <source>
        <strain evidence="2">KCTC 52305</strain>
    </source>
</reference>
<dbReference type="RefSeq" id="WP_128566374.1">
    <property type="nucleotide sequence ID" value="NZ_BPQH01000002.1"/>
</dbReference>
<dbReference type="Pfam" id="PF21834">
    <property type="entry name" value="DUF6894"/>
    <property type="match status" value="1"/>
</dbReference>
<reference evidence="2" key="1">
    <citation type="journal article" date="2021" name="Front. Microbiol.">
        <title>Comprehensive Comparative Genomics and Phenotyping of Methylobacterium Species.</title>
        <authorList>
            <person name="Alessa O."/>
            <person name="Ogura Y."/>
            <person name="Fujitani Y."/>
            <person name="Takami H."/>
            <person name="Hayashi T."/>
            <person name="Sahin N."/>
            <person name="Tani A."/>
        </authorList>
    </citation>
    <scope>NUCLEOTIDE SEQUENCE</scope>
    <source>
        <strain evidence="2">KCTC 52305</strain>
    </source>
</reference>
<name>A0ABQ4QRF6_9HYPH</name>
<organism evidence="2 3">
    <name type="scientific">Methylobacterium crusticola</name>
    <dbReference type="NCBI Taxonomy" id="1697972"/>
    <lineage>
        <taxon>Bacteria</taxon>
        <taxon>Pseudomonadati</taxon>
        <taxon>Pseudomonadota</taxon>
        <taxon>Alphaproteobacteria</taxon>
        <taxon>Hyphomicrobiales</taxon>
        <taxon>Methylobacteriaceae</taxon>
        <taxon>Methylobacterium</taxon>
    </lineage>
</organism>
<evidence type="ECO:0000313" key="2">
    <source>
        <dbReference type="EMBL" id="GJD47895.1"/>
    </source>
</evidence>
<protein>
    <recommendedName>
        <fullName evidence="1">DUF6894 domain-containing protein</fullName>
    </recommendedName>
</protein>
<dbReference type="InterPro" id="IPR054189">
    <property type="entry name" value="DUF6894"/>
</dbReference>
<keyword evidence="3" id="KW-1185">Reference proteome</keyword>